<evidence type="ECO:0000313" key="1">
    <source>
        <dbReference type="EMBL" id="AXI76756.1"/>
    </source>
</evidence>
<name>A0A345SSQ1_9ACTN</name>
<keyword evidence="2" id="KW-1185">Reference proteome</keyword>
<proteinExistence type="predicted"/>
<dbReference type="KEGG" id="stri:C7M71_004075"/>
<protein>
    <submittedName>
        <fullName evidence="1">Proteinase inhibitor I78</fullName>
    </submittedName>
</protein>
<organism evidence="1 2">
    <name type="scientific">Peterkaempfera bronchialis</name>
    <dbReference type="NCBI Taxonomy" id="2126346"/>
    <lineage>
        <taxon>Bacteria</taxon>
        <taxon>Bacillati</taxon>
        <taxon>Actinomycetota</taxon>
        <taxon>Actinomycetes</taxon>
        <taxon>Kitasatosporales</taxon>
        <taxon>Streptomycetaceae</taxon>
        <taxon>Peterkaempfera</taxon>
    </lineage>
</organism>
<dbReference type="OrthoDB" id="3482539at2"/>
<dbReference type="AlphaFoldDB" id="A0A345SSQ1"/>
<gene>
    <name evidence="1" type="ORF">C7M71_004075</name>
</gene>
<accession>A0A345SSQ1</accession>
<evidence type="ECO:0000313" key="2">
    <source>
        <dbReference type="Proteomes" id="UP000249340"/>
    </source>
</evidence>
<dbReference type="Proteomes" id="UP000249340">
    <property type="component" value="Chromosome"/>
</dbReference>
<sequence length="68" mass="7566">MSEQSTPPHEDPEGYVGLSAEQAEAVARQRGWTTVRVVARDALVTLEYRSGRINFAADDGRVVRCWFG</sequence>
<dbReference type="EMBL" id="CP031264">
    <property type="protein sequence ID" value="AXI76756.1"/>
    <property type="molecule type" value="Genomic_DNA"/>
</dbReference>
<dbReference type="RefSeq" id="WP_111492982.1">
    <property type="nucleotide sequence ID" value="NZ_CP031264.1"/>
</dbReference>
<dbReference type="Gene3D" id="3.30.10.10">
    <property type="entry name" value="Trypsin Inhibitor V, subunit A"/>
    <property type="match status" value="1"/>
</dbReference>
<reference evidence="2" key="1">
    <citation type="submission" date="2018-07" db="EMBL/GenBank/DDBJ databases">
        <title>Streptacidiphilus bronchialis DSM 106435 chromosome.</title>
        <authorList>
            <person name="Batra D."/>
            <person name="Gulvik C.A."/>
        </authorList>
    </citation>
    <scope>NUCLEOTIDE SEQUENCE [LARGE SCALE GENOMIC DNA]</scope>
    <source>
        <strain evidence="2">DSM 106435</strain>
    </source>
</reference>